<sequence>MTQARRARNNRAFAGFGQGGRAALVAWAALVAGAAAHAAAPSLAARRAAVQSTLAHAGSCQRLGDYYWEIGDAHGEL</sequence>
<evidence type="ECO:0000256" key="1">
    <source>
        <dbReference type="SAM" id="SignalP"/>
    </source>
</evidence>
<gene>
    <name evidence="2" type="ORF">GP954_35035</name>
</gene>
<dbReference type="Proteomes" id="UP000480485">
    <property type="component" value="Unassembled WGS sequence"/>
</dbReference>
<accession>A0A6L7CVE7</accession>
<keyword evidence="1" id="KW-0732">Signal</keyword>
<protein>
    <submittedName>
        <fullName evidence="2">Uncharacterized protein</fullName>
    </submittedName>
</protein>
<feature type="non-terminal residue" evidence="2">
    <location>
        <position position="77"/>
    </location>
</feature>
<feature type="chain" id="PRO_5026899738" evidence="1">
    <location>
        <begin position="39"/>
        <end position="77"/>
    </location>
</feature>
<comment type="caution">
    <text evidence="2">The sequence shown here is derived from an EMBL/GenBank/DDBJ whole genome shotgun (WGS) entry which is preliminary data.</text>
</comment>
<dbReference type="AlphaFoldDB" id="A0A6L7CVE7"/>
<dbReference type="EMBL" id="WTRN01003079">
    <property type="protein sequence ID" value="MWT90285.1"/>
    <property type="molecule type" value="Genomic_DNA"/>
</dbReference>
<organism evidence="2 3">
    <name type="scientific">Escherichia coli</name>
    <dbReference type="NCBI Taxonomy" id="562"/>
    <lineage>
        <taxon>Bacteria</taxon>
        <taxon>Pseudomonadati</taxon>
        <taxon>Pseudomonadota</taxon>
        <taxon>Gammaproteobacteria</taxon>
        <taxon>Enterobacterales</taxon>
        <taxon>Enterobacteriaceae</taxon>
        <taxon>Escherichia</taxon>
    </lineage>
</organism>
<feature type="signal peptide" evidence="1">
    <location>
        <begin position="1"/>
        <end position="38"/>
    </location>
</feature>
<evidence type="ECO:0000313" key="2">
    <source>
        <dbReference type="EMBL" id="MWT90285.1"/>
    </source>
</evidence>
<reference evidence="2 3" key="1">
    <citation type="submission" date="2019-12" db="EMBL/GenBank/DDBJ databases">
        <title>Enteriobacteria Tanzani isolates_8377-8380.</title>
        <authorList>
            <person name="Subbiah M."/>
            <person name="Call D."/>
        </authorList>
    </citation>
    <scope>NUCLEOTIDE SEQUENCE [LARGE SCALE GENOMIC DNA]</scope>
    <source>
        <strain evidence="2 3">8378wC7</strain>
    </source>
</reference>
<proteinExistence type="predicted"/>
<name>A0A6L7CVE7_ECOLX</name>
<evidence type="ECO:0000313" key="3">
    <source>
        <dbReference type="Proteomes" id="UP000480485"/>
    </source>
</evidence>